<proteinExistence type="inferred from homology"/>
<name>A0A4Y9YFD3_9AGAM</name>
<dbReference type="InterPro" id="IPR002410">
    <property type="entry name" value="Peptidase_S33"/>
</dbReference>
<evidence type="ECO:0000313" key="5">
    <source>
        <dbReference type="Proteomes" id="UP000298327"/>
    </source>
</evidence>
<evidence type="ECO:0000259" key="3">
    <source>
        <dbReference type="Pfam" id="PF00561"/>
    </source>
</evidence>
<dbReference type="Pfam" id="PF00561">
    <property type="entry name" value="Abhydrolase_1"/>
    <property type="match status" value="1"/>
</dbReference>
<accession>A0A4Y9YFD3</accession>
<dbReference type="NCBIfam" id="TIGR01250">
    <property type="entry name" value="pro_imino_pep_2"/>
    <property type="match status" value="1"/>
</dbReference>
<evidence type="ECO:0000256" key="2">
    <source>
        <dbReference type="ARBA" id="ARBA00022801"/>
    </source>
</evidence>
<dbReference type="GO" id="GO:0008233">
    <property type="term" value="F:peptidase activity"/>
    <property type="evidence" value="ECO:0007669"/>
    <property type="project" value="InterPro"/>
</dbReference>
<dbReference type="EMBL" id="SEOQ01000556">
    <property type="protein sequence ID" value="TFY60558.1"/>
    <property type="molecule type" value="Genomic_DNA"/>
</dbReference>
<dbReference type="Proteomes" id="UP000298327">
    <property type="component" value="Unassembled WGS sequence"/>
</dbReference>
<dbReference type="PIRSF" id="PIRSF005539">
    <property type="entry name" value="Pept_S33_TRI_F1"/>
    <property type="match status" value="1"/>
</dbReference>
<dbReference type="InterPro" id="IPR000073">
    <property type="entry name" value="AB_hydrolase_1"/>
</dbReference>
<evidence type="ECO:0000256" key="1">
    <source>
        <dbReference type="ARBA" id="ARBA00010088"/>
    </source>
</evidence>
<comment type="similarity">
    <text evidence="1">Belongs to the peptidase S33 family.</text>
</comment>
<dbReference type="SUPFAM" id="SSF53474">
    <property type="entry name" value="alpha/beta-Hydrolases"/>
    <property type="match status" value="1"/>
</dbReference>
<dbReference type="InterPro" id="IPR029058">
    <property type="entry name" value="AB_hydrolase_fold"/>
</dbReference>
<sequence>MSESTGFIEFSYQGECHLTWYKLIGTISPTSSRPLVVLHGGPGLSHTYLSPHARLHEQLGIPIIFYDQLGCGGRSTHLADKSPSFWTIDLFLAELDNVLAHFGIADDFDLLGHAWGGVLAVEYAMSRSPGRLKHLVIADTPASMKLWKEALQMLLQGLLMETGATWRKEEEDATASGDCREILRQFYQRHVCRLEPWPPSLTESVNAMEKDSTVRRSLLGPSQFAIDGGLKTWSAIDRLHSISCPLLVLNGRHDTVQDECVQPFADKVKKVDWVRFEESSHTPFFEEEEKYYSVVEGFLRQ</sequence>
<organism evidence="4 5">
    <name type="scientific">Dentipellis fragilis</name>
    <dbReference type="NCBI Taxonomy" id="205917"/>
    <lineage>
        <taxon>Eukaryota</taxon>
        <taxon>Fungi</taxon>
        <taxon>Dikarya</taxon>
        <taxon>Basidiomycota</taxon>
        <taxon>Agaricomycotina</taxon>
        <taxon>Agaricomycetes</taxon>
        <taxon>Russulales</taxon>
        <taxon>Hericiaceae</taxon>
        <taxon>Dentipellis</taxon>
    </lineage>
</organism>
<reference evidence="4 5" key="1">
    <citation type="submission" date="2019-02" db="EMBL/GenBank/DDBJ databases">
        <title>Genome sequencing of the rare red list fungi Dentipellis fragilis.</title>
        <authorList>
            <person name="Buettner E."/>
            <person name="Kellner H."/>
        </authorList>
    </citation>
    <scope>NUCLEOTIDE SEQUENCE [LARGE SCALE GENOMIC DNA]</scope>
    <source>
        <strain evidence="4 5">DSM 105465</strain>
    </source>
</reference>
<dbReference type="PRINTS" id="PR00793">
    <property type="entry name" value="PROAMNOPTASE"/>
</dbReference>
<dbReference type="GO" id="GO:0006508">
    <property type="term" value="P:proteolysis"/>
    <property type="evidence" value="ECO:0007669"/>
    <property type="project" value="InterPro"/>
</dbReference>
<keyword evidence="5" id="KW-1185">Reference proteome</keyword>
<dbReference type="InterPro" id="IPR005945">
    <property type="entry name" value="Pro_imino_pep"/>
</dbReference>
<dbReference type="InterPro" id="IPR050471">
    <property type="entry name" value="AB_hydrolase"/>
</dbReference>
<dbReference type="Gene3D" id="3.40.50.1820">
    <property type="entry name" value="alpha/beta hydrolase"/>
    <property type="match status" value="1"/>
</dbReference>
<dbReference type="AlphaFoldDB" id="A0A4Y9YFD3"/>
<feature type="domain" description="AB hydrolase-1" evidence="3">
    <location>
        <begin position="34"/>
        <end position="287"/>
    </location>
</feature>
<dbReference type="PANTHER" id="PTHR43433:SF5">
    <property type="entry name" value="AB HYDROLASE-1 DOMAIN-CONTAINING PROTEIN"/>
    <property type="match status" value="1"/>
</dbReference>
<dbReference type="PANTHER" id="PTHR43433">
    <property type="entry name" value="HYDROLASE, ALPHA/BETA FOLD FAMILY PROTEIN"/>
    <property type="match status" value="1"/>
</dbReference>
<comment type="caution">
    <text evidence="4">The sequence shown here is derived from an EMBL/GenBank/DDBJ whole genome shotgun (WGS) entry which is preliminary data.</text>
</comment>
<dbReference type="OrthoDB" id="190201at2759"/>
<dbReference type="STRING" id="205917.A0A4Y9YFD3"/>
<gene>
    <name evidence="4" type="ORF">EVG20_g7376</name>
</gene>
<protein>
    <recommendedName>
        <fullName evidence="3">AB hydrolase-1 domain-containing protein</fullName>
    </recommendedName>
</protein>
<keyword evidence="2" id="KW-0378">Hydrolase</keyword>
<evidence type="ECO:0000313" key="4">
    <source>
        <dbReference type="EMBL" id="TFY60558.1"/>
    </source>
</evidence>